<evidence type="ECO:0008006" key="3">
    <source>
        <dbReference type="Google" id="ProtNLM"/>
    </source>
</evidence>
<comment type="caution">
    <text evidence="1">The sequence shown here is derived from an EMBL/GenBank/DDBJ whole genome shotgun (WGS) entry which is preliminary data.</text>
</comment>
<sequence>MDPLPEQERFELSYRDFLQSPSQILNKEAIEASEKERPVPEIRTGDIVQIKLVGRWIRGFTTI</sequence>
<gene>
    <name evidence="1" type="ORF">GIB67_043048</name>
</gene>
<dbReference type="AlphaFoldDB" id="A0A7J7NTX3"/>
<organism evidence="1 2">
    <name type="scientific">Kingdonia uniflora</name>
    <dbReference type="NCBI Taxonomy" id="39325"/>
    <lineage>
        <taxon>Eukaryota</taxon>
        <taxon>Viridiplantae</taxon>
        <taxon>Streptophyta</taxon>
        <taxon>Embryophyta</taxon>
        <taxon>Tracheophyta</taxon>
        <taxon>Spermatophyta</taxon>
        <taxon>Magnoliopsida</taxon>
        <taxon>Ranunculales</taxon>
        <taxon>Circaeasteraceae</taxon>
        <taxon>Kingdonia</taxon>
    </lineage>
</organism>
<dbReference type="Proteomes" id="UP000541444">
    <property type="component" value="Unassembled WGS sequence"/>
</dbReference>
<name>A0A7J7NTX3_9MAGN</name>
<accession>A0A7J7NTX3</accession>
<keyword evidence="2" id="KW-1185">Reference proteome</keyword>
<protein>
    <recommendedName>
        <fullName evidence="3">Ribosomal protein L19</fullName>
    </recommendedName>
</protein>
<dbReference type="EMBL" id="JACGCM010000593">
    <property type="protein sequence ID" value="KAF6170358.1"/>
    <property type="molecule type" value="Genomic_DNA"/>
</dbReference>
<reference evidence="1 2" key="1">
    <citation type="journal article" date="2020" name="IScience">
        <title>Genome Sequencing of the Endangered Kingdonia uniflora (Circaeasteraceae, Ranunculales) Reveals Potential Mechanisms of Evolutionary Specialization.</title>
        <authorList>
            <person name="Sun Y."/>
            <person name="Deng T."/>
            <person name="Zhang A."/>
            <person name="Moore M.J."/>
            <person name="Landis J.B."/>
            <person name="Lin N."/>
            <person name="Zhang H."/>
            <person name="Zhang X."/>
            <person name="Huang J."/>
            <person name="Zhang X."/>
            <person name="Sun H."/>
            <person name="Wang H."/>
        </authorList>
    </citation>
    <scope>NUCLEOTIDE SEQUENCE [LARGE SCALE GENOMIC DNA]</scope>
    <source>
        <strain evidence="1">TB1705</strain>
        <tissue evidence="1">Leaf</tissue>
    </source>
</reference>
<proteinExistence type="predicted"/>
<evidence type="ECO:0000313" key="2">
    <source>
        <dbReference type="Proteomes" id="UP000541444"/>
    </source>
</evidence>
<evidence type="ECO:0000313" key="1">
    <source>
        <dbReference type="EMBL" id="KAF6170358.1"/>
    </source>
</evidence>